<protein>
    <submittedName>
        <fullName evidence="2">Uncharacterized protein</fullName>
    </submittedName>
</protein>
<evidence type="ECO:0000313" key="3">
    <source>
        <dbReference type="Proteomes" id="UP000765509"/>
    </source>
</evidence>
<accession>A0A9Q3EWA1</accession>
<evidence type="ECO:0000313" key="2">
    <source>
        <dbReference type="EMBL" id="MBW0527167.1"/>
    </source>
</evidence>
<organism evidence="2 3">
    <name type="scientific">Austropuccinia psidii MF-1</name>
    <dbReference type="NCBI Taxonomy" id="1389203"/>
    <lineage>
        <taxon>Eukaryota</taxon>
        <taxon>Fungi</taxon>
        <taxon>Dikarya</taxon>
        <taxon>Basidiomycota</taxon>
        <taxon>Pucciniomycotina</taxon>
        <taxon>Pucciniomycetes</taxon>
        <taxon>Pucciniales</taxon>
        <taxon>Sphaerophragmiaceae</taxon>
        <taxon>Austropuccinia</taxon>
    </lineage>
</organism>
<dbReference type="Proteomes" id="UP000765509">
    <property type="component" value="Unassembled WGS sequence"/>
</dbReference>
<sequence>MVPPAHPNTYATIHLQTSQTSSPIFYSPMISFPTNLSPPTKELLNEPGRETKLEDKITPWEVSVVLTSPSRIPIPQKMGYSYVPHYSTAPKNISSKVCQENILPTSCGNKDPPREPPSSLKINGDLFLSEDGTPGHQQSPHMEGSYGQRIQISYLQEHWNSSSSTWDKQENWGNVVSGKKAK</sequence>
<keyword evidence="3" id="KW-1185">Reference proteome</keyword>
<evidence type="ECO:0000256" key="1">
    <source>
        <dbReference type="SAM" id="MobiDB-lite"/>
    </source>
</evidence>
<feature type="region of interest" description="Disordered" evidence="1">
    <location>
        <begin position="162"/>
        <end position="182"/>
    </location>
</feature>
<feature type="compositionally biased region" description="Polar residues" evidence="1">
    <location>
        <begin position="162"/>
        <end position="174"/>
    </location>
</feature>
<gene>
    <name evidence="2" type="ORF">O181_066882</name>
</gene>
<proteinExistence type="predicted"/>
<comment type="caution">
    <text evidence="2">The sequence shown here is derived from an EMBL/GenBank/DDBJ whole genome shotgun (WGS) entry which is preliminary data.</text>
</comment>
<dbReference type="EMBL" id="AVOT02033281">
    <property type="protein sequence ID" value="MBW0527167.1"/>
    <property type="molecule type" value="Genomic_DNA"/>
</dbReference>
<reference evidence="2" key="1">
    <citation type="submission" date="2021-03" db="EMBL/GenBank/DDBJ databases">
        <title>Draft genome sequence of rust myrtle Austropuccinia psidii MF-1, a brazilian biotype.</title>
        <authorList>
            <person name="Quecine M.C."/>
            <person name="Pachon D.M.R."/>
            <person name="Bonatelli M.L."/>
            <person name="Correr F.H."/>
            <person name="Franceschini L.M."/>
            <person name="Leite T.F."/>
            <person name="Margarido G.R.A."/>
            <person name="Almeida C.A."/>
            <person name="Ferrarezi J.A."/>
            <person name="Labate C.A."/>
        </authorList>
    </citation>
    <scope>NUCLEOTIDE SEQUENCE</scope>
    <source>
        <strain evidence="2">MF-1</strain>
    </source>
</reference>
<dbReference type="AlphaFoldDB" id="A0A9Q3EWA1"/>
<name>A0A9Q3EWA1_9BASI</name>